<dbReference type="InterPro" id="IPR029058">
    <property type="entry name" value="AB_hydrolase_fold"/>
</dbReference>
<evidence type="ECO:0000256" key="3">
    <source>
        <dbReference type="ARBA" id="ARBA00022801"/>
    </source>
</evidence>
<feature type="chain" id="PRO_5046444389" evidence="4">
    <location>
        <begin position="24"/>
        <end position="504"/>
    </location>
</feature>
<keyword evidence="7" id="KW-1185">Reference proteome</keyword>
<protein>
    <submittedName>
        <fullName evidence="6">Alpha/beta hydrolase</fullName>
    </submittedName>
</protein>
<feature type="signal peptide" evidence="4">
    <location>
        <begin position="1"/>
        <end position="23"/>
    </location>
</feature>
<dbReference type="GO" id="GO:0016787">
    <property type="term" value="F:hydrolase activity"/>
    <property type="evidence" value="ECO:0007669"/>
    <property type="project" value="UniProtKB-KW"/>
</dbReference>
<comment type="similarity">
    <text evidence="1">Belongs to the peptidase S33 family.</text>
</comment>
<dbReference type="EMBL" id="CP049933">
    <property type="protein sequence ID" value="QIM19849.1"/>
    <property type="molecule type" value="Genomic_DNA"/>
</dbReference>
<accession>A0ABX6K3S7</accession>
<dbReference type="PANTHER" id="PTHR43248:SF29">
    <property type="entry name" value="TRIPEPTIDYL AMINOPEPTIDASE"/>
    <property type="match status" value="1"/>
</dbReference>
<name>A0ABX6K3S7_9MICO</name>
<keyword evidence="2 4" id="KW-0732">Signal</keyword>
<gene>
    <name evidence="6" type="ORF">G7066_14160</name>
</gene>
<keyword evidence="3 6" id="KW-0378">Hydrolase</keyword>
<dbReference type="Gene3D" id="3.40.50.1820">
    <property type="entry name" value="alpha/beta hydrolase"/>
    <property type="match status" value="1"/>
</dbReference>
<dbReference type="Proteomes" id="UP000503441">
    <property type="component" value="Chromosome"/>
</dbReference>
<evidence type="ECO:0000313" key="6">
    <source>
        <dbReference type="EMBL" id="QIM19849.1"/>
    </source>
</evidence>
<dbReference type="Pfam" id="PF08386">
    <property type="entry name" value="Abhydrolase_4"/>
    <property type="match status" value="1"/>
</dbReference>
<sequence length="504" mass="53373">MVAVVALAAFIIFPLILTSQGDAQSTAVATKLPEVPKGTATDFENQVPNWQSCGRGMQCADVYAPLDWNDPAGERITLHMVKQPAKSGKAIGSLFVNPGGPGASGADFVLDSVNSAVEPAVQRDYDVVGWDPRGVGKSTPVTCLDAAGMDEYLFGLSPADKLPEGSDEWIAAAEKESAEFGAACAESSGALLGHVSTASTVQDLNMMRAIVGDPKLNYLGYSYGTFIGARYADAYPDKVGRMVLDGAMDPTTSLGEVVREQTLGFELALRAYVTDCLKRSDCPLSGSVDEAMASIGNLLDGVDAKPLKGSDGRMFTASTMLTAIITPLYSQSNWPYLDQLFTSVADGNADTGLSLADFYYDRENGKYTSNSTEAFSAINCLDYPSDVDVKRMREEAAELKKIAPTIGQFQGYGDLGCAGWPYPGAERTAVKAEGADPILVVGTTGDPATPYRWAESLTKQLESARLLTYEGEGHTAYGSNGCVNGAVDDYLLNGTLPAEGTRCK</sequence>
<evidence type="ECO:0000256" key="4">
    <source>
        <dbReference type="SAM" id="SignalP"/>
    </source>
</evidence>
<evidence type="ECO:0000256" key="2">
    <source>
        <dbReference type="ARBA" id="ARBA00022729"/>
    </source>
</evidence>
<evidence type="ECO:0000259" key="5">
    <source>
        <dbReference type="Pfam" id="PF08386"/>
    </source>
</evidence>
<dbReference type="PANTHER" id="PTHR43248">
    <property type="entry name" value="2-SUCCINYL-6-HYDROXY-2,4-CYCLOHEXADIENE-1-CARBOXYLATE SYNTHASE"/>
    <property type="match status" value="1"/>
</dbReference>
<dbReference type="InterPro" id="IPR013595">
    <property type="entry name" value="Pept_S33_TAP-like_C"/>
</dbReference>
<feature type="domain" description="Peptidase S33 tripeptidyl aminopeptidase-like C-terminal" evidence="5">
    <location>
        <begin position="404"/>
        <end position="503"/>
    </location>
</feature>
<evidence type="ECO:0000256" key="1">
    <source>
        <dbReference type="ARBA" id="ARBA00010088"/>
    </source>
</evidence>
<reference evidence="6 7" key="1">
    <citation type="submission" date="2020-03" db="EMBL/GenBank/DDBJ databases">
        <title>Leucobacter sp. nov., isolated from beetles.</title>
        <authorList>
            <person name="Hyun D.-W."/>
            <person name="Bae J.-W."/>
        </authorList>
    </citation>
    <scope>NUCLEOTIDE SEQUENCE [LARGE SCALE GENOMIC DNA]</scope>
    <source>
        <strain evidence="6 7">HDW9A</strain>
    </source>
</reference>
<evidence type="ECO:0000313" key="7">
    <source>
        <dbReference type="Proteomes" id="UP000503441"/>
    </source>
</evidence>
<proteinExistence type="inferred from homology"/>
<dbReference type="InterPro" id="IPR051601">
    <property type="entry name" value="Serine_prot/Carboxylest_S33"/>
</dbReference>
<organism evidence="6 7">
    <name type="scientific">Leucobacter coleopterorum</name>
    <dbReference type="NCBI Taxonomy" id="2714933"/>
    <lineage>
        <taxon>Bacteria</taxon>
        <taxon>Bacillati</taxon>
        <taxon>Actinomycetota</taxon>
        <taxon>Actinomycetes</taxon>
        <taxon>Micrococcales</taxon>
        <taxon>Microbacteriaceae</taxon>
        <taxon>Leucobacter</taxon>
    </lineage>
</organism>
<dbReference type="SUPFAM" id="SSF53474">
    <property type="entry name" value="alpha/beta-Hydrolases"/>
    <property type="match status" value="1"/>
</dbReference>